<protein>
    <submittedName>
        <fullName evidence="3">Formiminoglutamic iminohydrolase</fullName>
    </submittedName>
</protein>
<dbReference type="EMBL" id="CP031165">
    <property type="protein sequence ID" value="AXV08835.1"/>
    <property type="molecule type" value="Genomic_DNA"/>
</dbReference>
<evidence type="ECO:0000256" key="1">
    <source>
        <dbReference type="ARBA" id="ARBA00022801"/>
    </source>
</evidence>
<name>A0A346Y2Y8_9ACTN</name>
<evidence type="ECO:0000259" key="2">
    <source>
        <dbReference type="Pfam" id="PF01979"/>
    </source>
</evidence>
<dbReference type="SUPFAM" id="SSF51556">
    <property type="entry name" value="Metallo-dependent hydrolases"/>
    <property type="match status" value="1"/>
</dbReference>
<accession>A0A346Y2Y8</accession>
<evidence type="ECO:0000313" key="3">
    <source>
        <dbReference type="EMBL" id="AXV08835.1"/>
    </source>
</evidence>
<dbReference type="Pfam" id="PF01979">
    <property type="entry name" value="Amidohydro_1"/>
    <property type="match status" value="1"/>
</dbReference>
<dbReference type="PANTHER" id="PTHR43794">
    <property type="entry name" value="AMINOHYDROLASE SSNA-RELATED"/>
    <property type="match status" value="1"/>
</dbReference>
<organism evidence="3 4">
    <name type="scientific">Euzebya pacifica</name>
    <dbReference type="NCBI Taxonomy" id="1608957"/>
    <lineage>
        <taxon>Bacteria</taxon>
        <taxon>Bacillati</taxon>
        <taxon>Actinomycetota</taxon>
        <taxon>Nitriliruptoria</taxon>
        <taxon>Euzebyales</taxon>
    </lineage>
</organism>
<dbReference type="KEGG" id="euz:DVS28_a4168"/>
<feature type="domain" description="Amidohydrolase-related" evidence="2">
    <location>
        <begin position="62"/>
        <end position="447"/>
    </location>
</feature>
<dbReference type="NCBIfam" id="TIGR02022">
    <property type="entry name" value="hutF"/>
    <property type="match status" value="1"/>
</dbReference>
<dbReference type="GO" id="GO:0016810">
    <property type="term" value="F:hydrolase activity, acting on carbon-nitrogen (but not peptide) bonds"/>
    <property type="evidence" value="ECO:0007669"/>
    <property type="project" value="InterPro"/>
</dbReference>
<dbReference type="AlphaFoldDB" id="A0A346Y2Y8"/>
<gene>
    <name evidence="3" type="ORF">DVS28_a4168</name>
</gene>
<keyword evidence="4" id="KW-1185">Reference proteome</keyword>
<dbReference type="InterPro" id="IPR050287">
    <property type="entry name" value="MTA/SAH_deaminase"/>
</dbReference>
<reference evidence="3 4" key="1">
    <citation type="submission" date="2018-09" db="EMBL/GenBank/DDBJ databases">
        <title>Complete genome sequence of Euzebya sp. DY32-46 isolated from seawater of Pacific Ocean.</title>
        <authorList>
            <person name="Xu L."/>
            <person name="Wu Y.-H."/>
            <person name="Xu X.-W."/>
        </authorList>
    </citation>
    <scope>NUCLEOTIDE SEQUENCE [LARGE SCALE GENOMIC DNA]</scope>
    <source>
        <strain evidence="3 4">DY32-46</strain>
    </source>
</reference>
<dbReference type="Gene3D" id="2.30.40.10">
    <property type="entry name" value="Urease, subunit C, domain 1"/>
    <property type="match status" value="1"/>
</dbReference>
<dbReference type="InterPro" id="IPR032466">
    <property type="entry name" value="Metal_Hydrolase"/>
</dbReference>
<dbReference type="InterPro" id="IPR011059">
    <property type="entry name" value="Metal-dep_hydrolase_composite"/>
</dbReference>
<dbReference type="InterPro" id="IPR010252">
    <property type="entry name" value="HutF"/>
</dbReference>
<sequence length="469" mass="47980">MSPAGPGWFACDHALVGAPADGVVADRVVLSVEDGRLAVVEADSERFDEVAATGTHLRGVTLPGLVNAHSHAFHRALRGRTHGTGGARGEPGSFWTWREVMYGVAGRLEPDSYHALARGVFGEMALAGITAVGEFHYLHHDVDGRPHADANAMGEALLAAAADAGIRITLLDTLYLTAGVGDTLERPGLAPVQQRFSDGSVPSWLSRLADLSSRVDGVGARVGAALHSVRAVPAAVAGEAVAGVAEVLDDGSVLHAHVSEQPAEVAACVEAHGVSPVVLLDRAGALAQRFTAVHGVWLDEGDIGLLGSTGSTVCACPTTERDLADGVVPAMALRDAGADLALGSDQHVVIDLLEEARAVEADLRLVTQQRGLLSPASLIAAATTGGARSLGWADAGRIEAGALADLCVVGLDSVRLAGVPRRDVLAGIVHAGTAADITHTIVGGRVVVADGQHTGFDVAEALRTSLSPS</sequence>
<dbReference type="OrthoDB" id="3204583at2"/>
<dbReference type="NCBIfam" id="NF006681">
    <property type="entry name" value="PRK09229.1-2"/>
    <property type="match status" value="1"/>
</dbReference>
<dbReference type="SUPFAM" id="SSF51338">
    <property type="entry name" value="Composite domain of metallo-dependent hydrolases"/>
    <property type="match status" value="1"/>
</dbReference>
<keyword evidence="1 3" id="KW-0378">Hydrolase</keyword>
<evidence type="ECO:0000313" key="4">
    <source>
        <dbReference type="Proteomes" id="UP000264006"/>
    </source>
</evidence>
<dbReference type="Gene3D" id="3.20.20.140">
    <property type="entry name" value="Metal-dependent hydrolases"/>
    <property type="match status" value="1"/>
</dbReference>
<dbReference type="Proteomes" id="UP000264006">
    <property type="component" value="Chromosome"/>
</dbReference>
<dbReference type="RefSeq" id="WP_114593122.1">
    <property type="nucleotide sequence ID" value="NZ_CP031165.1"/>
</dbReference>
<dbReference type="InterPro" id="IPR006680">
    <property type="entry name" value="Amidohydro-rel"/>
</dbReference>
<proteinExistence type="predicted"/>
<dbReference type="PANTHER" id="PTHR43794:SF11">
    <property type="entry name" value="AMIDOHYDROLASE-RELATED DOMAIN-CONTAINING PROTEIN"/>
    <property type="match status" value="1"/>
</dbReference>